<dbReference type="CDD" id="cd17320">
    <property type="entry name" value="MFS_MdfA_MDR_like"/>
    <property type="match status" value="1"/>
</dbReference>
<feature type="transmembrane region" description="Helical" evidence="6">
    <location>
        <begin position="146"/>
        <end position="171"/>
    </location>
</feature>
<evidence type="ECO:0000313" key="8">
    <source>
        <dbReference type="EMBL" id="XCC93366.1"/>
    </source>
</evidence>
<feature type="transmembrane region" description="Helical" evidence="6">
    <location>
        <begin position="21"/>
        <end position="43"/>
    </location>
</feature>
<evidence type="ECO:0000256" key="5">
    <source>
        <dbReference type="ARBA" id="ARBA00023136"/>
    </source>
</evidence>
<dbReference type="Pfam" id="PF07690">
    <property type="entry name" value="MFS_1"/>
    <property type="match status" value="1"/>
</dbReference>
<dbReference type="Gene3D" id="1.20.1720.10">
    <property type="entry name" value="Multidrug resistance protein D"/>
    <property type="match status" value="1"/>
</dbReference>
<evidence type="ECO:0000256" key="1">
    <source>
        <dbReference type="ARBA" id="ARBA00004141"/>
    </source>
</evidence>
<evidence type="ECO:0000256" key="2">
    <source>
        <dbReference type="ARBA" id="ARBA00022448"/>
    </source>
</evidence>
<feature type="transmembrane region" description="Helical" evidence="6">
    <location>
        <begin position="117"/>
        <end position="134"/>
    </location>
</feature>
<keyword evidence="4 6" id="KW-1133">Transmembrane helix</keyword>
<dbReference type="GO" id="GO:0022857">
    <property type="term" value="F:transmembrane transporter activity"/>
    <property type="evidence" value="ECO:0007669"/>
    <property type="project" value="InterPro"/>
</dbReference>
<dbReference type="InterPro" id="IPR005829">
    <property type="entry name" value="Sugar_transporter_CS"/>
</dbReference>
<gene>
    <name evidence="8" type="ORF">PVT71_12885</name>
</gene>
<name>A0AAU8AFS0_9RHOB</name>
<keyword evidence="5 6" id="KW-0472">Membrane</keyword>
<proteinExistence type="predicted"/>
<evidence type="ECO:0000256" key="3">
    <source>
        <dbReference type="ARBA" id="ARBA00022692"/>
    </source>
</evidence>
<reference evidence="8" key="1">
    <citation type="submission" date="2023-02" db="EMBL/GenBank/DDBJ databases">
        <title>Description and genomic characterization of Salipiger bruguierae sp. nov., isolated from the sediment of mangrove plant Bruguiera sexangula.</title>
        <authorList>
            <person name="Long M."/>
        </authorList>
    </citation>
    <scope>NUCLEOTIDE SEQUENCE</scope>
    <source>
        <strain evidence="8">H15</strain>
    </source>
</reference>
<organism evidence="8">
    <name type="scientific">Alloyangia sp. H15</name>
    <dbReference type="NCBI Taxonomy" id="3029062"/>
    <lineage>
        <taxon>Bacteria</taxon>
        <taxon>Pseudomonadati</taxon>
        <taxon>Pseudomonadota</taxon>
        <taxon>Alphaproteobacteria</taxon>
        <taxon>Rhodobacterales</taxon>
        <taxon>Roseobacteraceae</taxon>
        <taxon>Alloyangia</taxon>
    </lineage>
</organism>
<dbReference type="InterPro" id="IPR036259">
    <property type="entry name" value="MFS_trans_sf"/>
</dbReference>
<protein>
    <submittedName>
        <fullName evidence="8">Multidrug effflux MFS transporter</fullName>
    </submittedName>
</protein>
<feature type="transmembrane region" description="Helical" evidence="6">
    <location>
        <begin position="263"/>
        <end position="284"/>
    </location>
</feature>
<comment type="subcellular location">
    <subcellularLocation>
        <location evidence="1">Membrane</location>
        <topology evidence="1">Multi-pass membrane protein</topology>
    </subcellularLocation>
</comment>
<feature type="transmembrane region" description="Helical" evidence="6">
    <location>
        <begin position="320"/>
        <end position="341"/>
    </location>
</feature>
<dbReference type="InterPro" id="IPR020846">
    <property type="entry name" value="MFS_dom"/>
</dbReference>
<feature type="transmembrane region" description="Helical" evidence="6">
    <location>
        <begin position="58"/>
        <end position="76"/>
    </location>
</feature>
<sequence>MTSSNSAAAPVEAKAPGRFELIALLAMMFATIAFSIDAMLPALPDIARELTPGDLNRAQLVVTSFVFGMGVGTLFTSPLSDAFGRKPVILGGLAVYIVAALVAAREETLEMVLAARMLQGLGAAGPRVVALAIVRDVYAGRGMAQIMSFVMMVFTLFPALAPSIGTVIIQFAGWRGVFLAFVVFASIVALWMLIRLPETLPRERRRPFRAGPIWSATKELLGHPVVQVSIGVQALVAATMFSMISSVQQIYDVTYDQATYFPLWFGGVALLSASASFVNAKLVVRLGMRRIVTAVLVSQVVLSAIAVLVFASVLSGDAGFAAFLLWQVSVFFMMGMTMGNVNAIAMEPVGHIAGIASSLLGALSTVLAVGLAVPVGLMFDGTPLPLACGVFVEVSLAALLMLRLKKLEGRDRG</sequence>
<dbReference type="AlphaFoldDB" id="A0AAU8AFS0"/>
<dbReference type="PANTHER" id="PTHR23502">
    <property type="entry name" value="MAJOR FACILITATOR SUPERFAMILY"/>
    <property type="match status" value="1"/>
</dbReference>
<dbReference type="PANTHER" id="PTHR23502:SF132">
    <property type="entry name" value="POLYAMINE TRANSPORTER 2-RELATED"/>
    <property type="match status" value="1"/>
</dbReference>
<feature type="transmembrane region" description="Helical" evidence="6">
    <location>
        <begin position="291"/>
        <end position="314"/>
    </location>
</feature>
<dbReference type="GO" id="GO:0140115">
    <property type="term" value="P:export across plasma membrane"/>
    <property type="evidence" value="ECO:0007669"/>
    <property type="project" value="UniProtKB-ARBA"/>
</dbReference>
<feature type="transmembrane region" description="Helical" evidence="6">
    <location>
        <begin position="383"/>
        <end position="402"/>
    </location>
</feature>
<feature type="transmembrane region" description="Helical" evidence="6">
    <location>
        <begin position="353"/>
        <end position="377"/>
    </location>
</feature>
<keyword evidence="2" id="KW-0813">Transport</keyword>
<feature type="transmembrane region" description="Helical" evidence="6">
    <location>
        <begin position="88"/>
        <end position="105"/>
    </location>
</feature>
<accession>A0AAU8AFS0</accession>
<feature type="transmembrane region" description="Helical" evidence="6">
    <location>
        <begin position="177"/>
        <end position="196"/>
    </location>
</feature>
<dbReference type="PROSITE" id="PS00216">
    <property type="entry name" value="SUGAR_TRANSPORT_1"/>
    <property type="match status" value="1"/>
</dbReference>
<dbReference type="RefSeq" id="WP_353472188.1">
    <property type="nucleotide sequence ID" value="NZ_CP123384.1"/>
</dbReference>
<dbReference type="EMBL" id="CP123384">
    <property type="protein sequence ID" value="XCC93366.1"/>
    <property type="molecule type" value="Genomic_DNA"/>
</dbReference>
<dbReference type="SUPFAM" id="SSF103473">
    <property type="entry name" value="MFS general substrate transporter"/>
    <property type="match status" value="1"/>
</dbReference>
<dbReference type="InterPro" id="IPR011701">
    <property type="entry name" value="MFS"/>
</dbReference>
<evidence type="ECO:0000256" key="4">
    <source>
        <dbReference type="ARBA" id="ARBA00022989"/>
    </source>
</evidence>
<feature type="domain" description="Major facilitator superfamily (MFS) profile" evidence="7">
    <location>
        <begin position="21"/>
        <end position="410"/>
    </location>
</feature>
<evidence type="ECO:0000256" key="6">
    <source>
        <dbReference type="SAM" id="Phobius"/>
    </source>
</evidence>
<feature type="transmembrane region" description="Helical" evidence="6">
    <location>
        <begin position="228"/>
        <end position="251"/>
    </location>
</feature>
<dbReference type="PROSITE" id="PS50850">
    <property type="entry name" value="MFS"/>
    <property type="match status" value="1"/>
</dbReference>
<keyword evidence="3 6" id="KW-0812">Transmembrane</keyword>
<dbReference type="GO" id="GO:0042908">
    <property type="term" value="P:xenobiotic transport"/>
    <property type="evidence" value="ECO:0007669"/>
    <property type="project" value="UniProtKB-ARBA"/>
</dbReference>
<dbReference type="GO" id="GO:0005886">
    <property type="term" value="C:plasma membrane"/>
    <property type="evidence" value="ECO:0007669"/>
    <property type="project" value="TreeGrafter"/>
</dbReference>
<evidence type="ECO:0000259" key="7">
    <source>
        <dbReference type="PROSITE" id="PS50850"/>
    </source>
</evidence>